<accession>A0A1H0NTK1</accession>
<evidence type="ECO:0000313" key="2">
    <source>
        <dbReference type="Proteomes" id="UP000199073"/>
    </source>
</evidence>
<dbReference type="OrthoDB" id="5455980at2"/>
<dbReference type="Proteomes" id="UP000199073">
    <property type="component" value="Unassembled WGS sequence"/>
</dbReference>
<dbReference type="RefSeq" id="WP_092221297.1">
    <property type="nucleotide sequence ID" value="NZ_FNJI01000008.1"/>
</dbReference>
<dbReference type="STRING" id="91360.SAMN05660330_01434"/>
<protein>
    <submittedName>
        <fullName evidence="1">Uncharacterized protein</fullName>
    </submittedName>
</protein>
<reference evidence="1 2" key="1">
    <citation type="submission" date="2016-10" db="EMBL/GenBank/DDBJ databases">
        <authorList>
            <person name="de Groot N.N."/>
        </authorList>
    </citation>
    <scope>NUCLEOTIDE SEQUENCE [LARGE SCALE GENOMIC DNA]</scope>
    <source>
        <strain evidence="1 2">DSM 12130</strain>
    </source>
</reference>
<proteinExistence type="predicted"/>
<dbReference type="AlphaFoldDB" id="A0A1H0NTK1"/>
<gene>
    <name evidence="1" type="ORF">SAMN05660330_01434</name>
</gene>
<dbReference type="EMBL" id="FNJI01000008">
    <property type="protein sequence ID" value="SDO95848.1"/>
    <property type="molecule type" value="Genomic_DNA"/>
</dbReference>
<keyword evidence="2" id="KW-1185">Reference proteome</keyword>
<organism evidence="1 2">
    <name type="scientific">Desulforhopalus singaporensis</name>
    <dbReference type="NCBI Taxonomy" id="91360"/>
    <lineage>
        <taxon>Bacteria</taxon>
        <taxon>Pseudomonadati</taxon>
        <taxon>Thermodesulfobacteriota</taxon>
        <taxon>Desulfobulbia</taxon>
        <taxon>Desulfobulbales</taxon>
        <taxon>Desulfocapsaceae</taxon>
        <taxon>Desulforhopalus</taxon>
    </lineage>
</organism>
<evidence type="ECO:0000313" key="1">
    <source>
        <dbReference type="EMBL" id="SDO95848.1"/>
    </source>
</evidence>
<name>A0A1H0NTK1_9BACT</name>
<sequence length="239" mass="24796">MSGALDYLTAADAAIVLNYGKAEQAVVKGLNKLSPPGFERQVITLDEFRQAFDRKFLGSGAYNDISYAGWLIADDHDGQGALKQAALNGTKLVGRDLLGFLDYNHFFTTDLANDPSSSMQISGALSGEAGKNDAFPVSGKIVPNGRLAIYTAHMVESATPTLAFVDGAGSNDTITDSASGFITAGFVAGMTLLIFDSTSNDAVNTTITNVAAGVLTLACKSVVSSEAGIEGMEIHGGTI</sequence>